<dbReference type="AlphaFoldDB" id="A0A0G0MPD8"/>
<evidence type="ECO:0000313" key="2">
    <source>
        <dbReference type="Proteomes" id="UP000034235"/>
    </source>
</evidence>
<evidence type="ECO:0000313" key="1">
    <source>
        <dbReference type="EMBL" id="KKQ66761.1"/>
    </source>
</evidence>
<dbReference type="Proteomes" id="UP000034235">
    <property type="component" value="Unassembled WGS sequence"/>
</dbReference>
<dbReference type="Pfam" id="PF13238">
    <property type="entry name" value="AAA_18"/>
    <property type="match status" value="1"/>
</dbReference>
<evidence type="ECO:0008006" key="3">
    <source>
        <dbReference type="Google" id="ProtNLM"/>
    </source>
</evidence>
<dbReference type="InterPro" id="IPR027417">
    <property type="entry name" value="P-loop_NTPase"/>
</dbReference>
<dbReference type="SUPFAM" id="SSF52540">
    <property type="entry name" value="P-loop containing nucleoside triphosphate hydrolases"/>
    <property type="match status" value="1"/>
</dbReference>
<accession>A0A0G0MPD8</accession>
<reference evidence="1 2" key="1">
    <citation type="journal article" date="2015" name="Nature">
        <title>rRNA introns, odd ribosomes, and small enigmatic genomes across a large radiation of phyla.</title>
        <authorList>
            <person name="Brown C.T."/>
            <person name="Hug L.A."/>
            <person name="Thomas B.C."/>
            <person name="Sharon I."/>
            <person name="Castelle C.J."/>
            <person name="Singh A."/>
            <person name="Wilkins M.J."/>
            <person name="Williams K.H."/>
            <person name="Banfield J.F."/>
        </authorList>
    </citation>
    <scope>NUCLEOTIDE SEQUENCE [LARGE SCALE GENOMIC DNA]</scope>
</reference>
<name>A0A0G0MPD8_9BACT</name>
<gene>
    <name evidence="1" type="ORF">US86_C0003G0004</name>
</gene>
<organism evidence="1 2">
    <name type="scientific">Candidatus Daviesbacteria bacterium GW2011_GWA2_38_24</name>
    <dbReference type="NCBI Taxonomy" id="1618422"/>
    <lineage>
        <taxon>Bacteria</taxon>
        <taxon>Candidatus Daviesiibacteriota</taxon>
    </lineage>
</organism>
<comment type="caution">
    <text evidence="1">The sequence shown here is derived from an EMBL/GenBank/DDBJ whole genome shotgun (WGS) entry which is preliminary data.</text>
</comment>
<dbReference type="EMBL" id="LBUP01000003">
    <property type="protein sequence ID" value="KKQ66761.1"/>
    <property type="molecule type" value="Genomic_DNA"/>
</dbReference>
<sequence>MRIIILNGAVSSGKTTIGKLLIEKLIHEGKDAVFFDLDDLVEKRSPDFKWDFDENKSRDWLDARKELAELTNQHLHSKRIVVVVGPFFQKEEIEGFIKYVHPEAKIYLYTLTVPLEERLKRNRSRKYSNPDEDIAIQQKEINNLSESYGANINNIRSQLETVDDIVISVENNIGELQLAEDI</sequence>
<protein>
    <recommendedName>
        <fullName evidence="3">Shikimate kinase</fullName>
    </recommendedName>
</protein>
<proteinExistence type="predicted"/>
<dbReference type="Gene3D" id="3.40.50.300">
    <property type="entry name" value="P-loop containing nucleotide triphosphate hydrolases"/>
    <property type="match status" value="1"/>
</dbReference>